<dbReference type="SUPFAM" id="SSF53756">
    <property type="entry name" value="UDP-Glycosyltransferase/glycogen phosphorylase"/>
    <property type="match status" value="1"/>
</dbReference>
<dbReference type="AlphaFoldDB" id="A0A3B0VHD4"/>
<dbReference type="GO" id="GO:0009011">
    <property type="term" value="F:alpha-1,4-glucan glucosyltransferase (ADP-glucose donor) activity"/>
    <property type="evidence" value="ECO:0007669"/>
    <property type="project" value="UniProtKB-EC"/>
</dbReference>
<dbReference type="PANTHER" id="PTHR45825:SF8">
    <property type="entry name" value="GLYCOGEN SYNTHASE"/>
    <property type="match status" value="1"/>
</dbReference>
<feature type="domain" description="Glycosyl transferase family 1" evidence="1">
    <location>
        <begin position="8"/>
        <end position="77"/>
    </location>
</feature>
<dbReference type="Pfam" id="PF00534">
    <property type="entry name" value="Glycos_transf_1"/>
    <property type="match status" value="1"/>
</dbReference>
<accession>A0A3B0VHD4</accession>
<gene>
    <name evidence="2" type="ORF">MNBD_DELTA03-446</name>
</gene>
<proteinExistence type="predicted"/>
<organism evidence="2">
    <name type="scientific">hydrothermal vent metagenome</name>
    <dbReference type="NCBI Taxonomy" id="652676"/>
    <lineage>
        <taxon>unclassified sequences</taxon>
        <taxon>metagenomes</taxon>
        <taxon>ecological metagenomes</taxon>
    </lineage>
</organism>
<evidence type="ECO:0000313" key="2">
    <source>
        <dbReference type="EMBL" id="VAW36199.1"/>
    </source>
</evidence>
<dbReference type="InterPro" id="IPR001296">
    <property type="entry name" value="Glyco_trans_1"/>
</dbReference>
<sequence>PLTARRVFAAGDFFLIPSQYEPCGLTDYQAQLFGNLPIVHAVGGLVKVIDGETGFSYPGSRSAALPDAMRRAMTLYRHEPKVIAHMQKRALEVIKERYTWDRVVERYMALYKQEM</sequence>
<dbReference type="EMBL" id="UOEX01000159">
    <property type="protein sequence ID" value="VAW36199.1"/>
    <property type="molecule type" value="Genomic_DNA"/>
</dbReference>
<feature type="non-terminal residue" evidence="2">
    <location>
        <position position="1"/>
    </location>
</feature>
<reference evidence="2" key="1">
    <citation type="submission" date="2018-06" db="EMBL/GenBank/DDBJ databases">
        <authorList>
            <person name="Zhirakovskaya E."/>
        </authorList>
    </citation>
    <scope>NUCLEOTIDE SEQUENCE</scope>
</reference>
<dbReference type="Gene3D" id="3.40.50.2000">
    <property type="entry name" value="Glycogen Phosphorylase B"/>
    <property type="match status" value="2"/>
</dbReference>
<protein>
    <submittedName>
        <fullName evidence="2">Glycogen synthase, ADP-glucose transglucosylase</fullName>
        <ecNumber evidence="2">2.4.1.21</ecNumber>
    </submittedName>
</protein>
<name>A0A3B0VHD4_9ZZZZ</name>
<keyword evidence="2" id="KW-0808">Transferase</keyword>
<dbReference type="EC" id="2.4.1.21" evidence="2"/>
<dbReference type="PANTHER" id="PTHR45825">
    <property type="entry name" value="GRANULE-BOUND STARCH SYNTHASE 1, CHLOROPLASTIC/AMYLOPLASTIC"/>
    <property type="match status" value="1"/>
</dbReference>
<evidence type="ECO:0000259" key="1">
    <source>
        <dbReference type="Pfam" id="PF00534"/>
    </source>
</evidence>
<keyword evidence="2" id="KW-0328">Glycosyltransferase</keyword>